<name>A0A1M6T9W5_9FIRM</name>
<dbReference type="EMBL" id="FRAC01000013">
    <property type="protein sequence ID" value="SHK53767.1"/>
    <property type="molecule type" value="Genomic_DNA"/>
</dbReference>
<proteinExistence type="predicted"/>
<evidence type="ECO:0000313" key="4">
    <source>
        <dbReference type="Proteomes" id="UP000184386"/>
    </source>
</evidence>
<reference evidence="3 4" key="1">
    <citation type="submission" date="2016-11" db="EMBL/GenBank/DDBJ databases">
        <authorList>
            <person name="Jaros S."/>
            <person name="Januszkiewicz K."/>
            <person name="Wedrychowicz H."/>
        </authorList>
    </citation>
    <scope>NUCLEOTIDE SEQUENCE [LARGE SCALE GENOMIC DNA]</scope>
    <source>
        <strain evidence="3 4">DSM 15929</strain>
    </source>
</reference>
<sequence>MAITFKEILELDICKKLKLLGGADGLDRVITWPFIKNMDTISEWIHGGELVFVIGAREDISEKGLLGLMKEAKESDIAGVVMLCSNEYLKKVPKTVIRYADENSIPLFKMPFVIKLIDITREISKLITMDGENGSLQLDNLDQGLLKFMLNTTDHKELVAYCRLKLQPLLLSDEIRKTDYIRTLQYYLEANNDLVRASQILFIHRNTMVNRIRNISALLDVDINEAAVRNEYYDIYRMLKYFGKI</sequence>
<dbReference type="PANTHER" id="PTHR33744:SF1">
    <property type="entry name" value="DNA-BINDING TRANSCRIPTIONAL ACTIVATOR ADER"/>
    <property type="match status" value="1"/>
</dbReference>
<organism evidence="3 4">
    <name type="scientific">Anaerocolumna jejuensis DSM 15929</name>
    <dbReference type="NCBI Taxonomy" id="1121322"/>
    <lineage>
        <taxon>Bacteria</taxon>
        <taxon>Bacillati</taxon>
        <taxon>Bacillota</taxon>
        <taxon>Clostridia</taxon>
        <taxon>Lachnospirales</taxon>
        <taxon>Lachnospiraceae</taxon>
        <taxon>Anaerocolumna</taxon>
    </lineage>
</organism>
<keyword evidence="4" id="KW-1185">Reference proteome</keyword>
<dbReference type="InterPro" id="IPR012914">
    <property type="entry name" value="PucR_dom"/>
</dbReference>
<dbReference type="PANTHER" id="PTHR33744">
    <property type="entry name" value="CARBOHYDRATE DIACID REGULATOR"/>
    <property type="match status" value="1"/>
</dbReference>
<dbReference type="AlphaFoldDB" id="A0A1M6T9W5"/>
<evidence type="ECO:0000313" key="3">
    <source>
        <dbReference type="EMBL" id="SHK53767.1"/>
    </source>
</evidence>
<evidence type="ECO:0000259" key="1">
    <source>
        <dbReference type="Pfam" id="PF07905"/>
    </source>
</evidence>
<protein>
    <submittedName>
        <fullName evidence="3">PucR C-terminal helix-turn-helix domain-containing protein</fullName>
    </submittedName>
</protein>
<dbReference type="Proteomes" id="UP000184386">
    <property type="component" value="Unassembled WGS sequence"/>
</dbReference>
<dbReference type="STRING" id="1121322.SAMN02745136_02710"/>
<feature type="domain" description="PucR C-terminal helix-turn-helix" evidence="2">
    <location>
        <begin position="181"/>
        <end position="229"/>
    </location>
</feature>
<dbReference type="InterPro" id="IPR051448">
    <property type="entry name" value="CdaR-like_regulators"/>
</dbReference>
<dbReference type="Pfam" id="PF07905">
    <property type="entry name" value="PucR"/>
    <property type="match status" value="1"/>
</dbReference>
<accession>A0A1M6T9W5</accession>
<dbReference type="RefSeq" id="WP_073276777.1">
    <property type="nucleotide sequence ID" value="NZ_FRAC01000013.1"/>
</dbReference>
<dbReference type="Pfam" id="PF13556">
    <property type="entry name" value="HTH_30"/>
    <property type="match status" value="1"/>
</dbReference>
<dbReference type="InterPro" id="IPR025736">
    <property type="entry name" value="PucR_C-HTH_dom"/>
</dbReference>
<evidence type="ECO:0000259" key="2">
    <source>
        <dbReference type="Pfam" id="PF13556"/>
    </source>
</evidence>
<dbReference type="InterPro" id="IPR042070">
    <property type="entry name" value="PucR_C-HTH_sf"/>
</dbReference>
<gene>
    <name evidence="3" type="ORF">SAMN02745136_02710</name>
</gene>
<dbReference type="Gene3D" id="1.10.10.2840">
    <property type="entry name" value="PucR C-terminal helix-turn-helix domain"/>
    <property type="match status" value="1"/>
</dbReference>
<feature type="domain" description="Purine catabolism PurC-like" evidence="1">
    <location>
        <begin position="7"/>
        <end position="127"/>
    </location>
</feature>